<evidence type="ECO:0000313" key="1">
    <source>
        <dbReference type="EMBL" id="KAI4858723.1"/>
    </source>
</evidence>
<name>A0ACB9YHW3_9PEZI</name>
<dbReference type="Proteomes" id="UP001497700">
    <property type="component" value="Unassembled WGS sequence"/>
</dbReference>
<comment type="caution">
    <text evidence="1">The sequence shown here is derived from an EMBL/GenBank/DDBJ whole genome shotgun (WGS) entry which is preliminary data.</text>
</comment>
<protein>
    <submittedName>
        <fullName evidence="1">P-loop containing nucleoside triphosphate hydrolase protein</fullName>
    </submittedName>
</protein>
<proteinExistence type="predicted"/>
<organism evidence="1 2">
    <name type="scientific">Hypoxylon rubiginosum</name>
    <dbReference type="NCBI Taxonomy" id="110542"/>
    <lineage>
        <taxon>Eukaryota</taxon>
        <taxon>Fungi</taxon>
        <taxon>Dikarya</taxon>
        <taxon>Ascomycota</taxon>
        <taxon>Pezizomycotina</taxon>
        <taxon>Sordariomycetes</taxon>
        <taxon>Xylariomycetidae</taxon>
        <taxon>Xylariales</taxon>
        <taxon>Hypoxylaceae</taxon>
        <taxon>Hypoxylon</taxon>
    </lineage>
</organism>
<reference evidence="1 2" key="1">
    <citation type="journal article" date="2022" name="New Phytol.">
        <title>Ecological generalism drives hyperdiversity of secondary metabolite gene clusters in xylarialean endophytes.</title>
        <authorList>
            <person name="Franco M.E.E."/>
            <person name="Wisecaver J.H."/>
            <person name="Arnold A.E."/>
            <person name="Ju Y.M."/>
            <person name="Slot J.C."/>
            <person name="Ahrendt S."/>
            <person name="Moore L.P."/>
            <person name="Eastman K.E."/>
            <person name="Scott K."/>
            <person name="Konkel Z."/>
            <person name="Mondo S.J."/>
            <person name="Kuo A."/>
            <person name="Hayes R.D."/>
            <person name="Haridas S."/>
            <person name="Andreopoulos B."/>
            <person name="Riley R."/>
            <person name="LaButti K."/>
            <person name="Pangilinan J."/>
            <person name="Lipzen A."/>
            <person name="Amirebrahimi M."/>
            <person name="Yan J."/>
            <person name="Adam C."/>
            <person name="Keymanesh K."/>
            <person name="Ng V."/>
            <person name="Louie K."/>
            <person name="Northen T."/>
            <person name="Drula E."/>
            <person name="Henrissat B."/>
            <person name="Hsieh H.M."/>
            <person name="Youens-Clark K."/>
            <person name="Lutzoni F."/>
            <person name="Miadlikowska J."/>
            <person name="Eastwood D.C."/>
            <person name="Hamelin R.C."/>
            <person name="Grigoriev I.V."/>
            <person name="U'Ren J.M."/>
        </authorList>
    </citation>
    <scope>NUCLEOTIDE SEQUENCE [LARGE SCALE GENOMIC DNA]</scope>
    <source>
        <strain evidence="1 2">CBS 119005</strain>
    </source>
</reference>
<dbReference type="EMBL" id="MU393696">
    <property type="protein sequence ID" value="KAI4858723.1"/>
    <property type="molecule type" value="Genomic_DNA"/>
</dbReference>
<evidence type="ECO:0000313" key="2">
    <source>
        <dbReference type="Proteomes" id="UP001497700"/>
    </source>
</evidence>
<sequence length="209" mass="23604">MDSLAQSHRCTIFFVLGPPGSGKGTLCKLVADQLDMPGHRYCHLSVGDYLRELCQPKGCYEAISFDVDKIRNHMRESKLLPADTLIPVLDHKVGLIPKGNSDTTAWLIDGFPRNIETALAFEEKIGKPAGVIVLKCTRDTAQRRFLRRGREKSDDEKRFEKRYGEYVENMKAICEHYRSVIETICVDGACEEYLGKFISTLSSGSRTQR</sequence>
<keyword evidence="1" id="KW-0378">Hydrolase</keyword>
<keyword evidence="2" id="KW-1185">Reference proteome</keyword>
<accession>A0ACB9YHW3</accession>
<gene>
    <name evidence="1" type="ORF">F4820DRAFT_441889</name>
</gene>